<proteinExistence type="predicted"/>
<comment type="caution">
    <text evidence="1">The sequence shown here is derived from an EMBL/GenBank/DDBJ whole genome shotgun (WGS) entry which is preliminary data.</text>
</comment>
<evidence type="ECO:0000313" key="2">
    <source>
        <dbReference type="Proteomes" id="UP000265703"/>
    </source>
</evidence>
<evidence type="ECO:0000313" key="1">
    <source>
        <dbReference type="EMBL" id="RIA97558.1"/>
    </source>
</evidence>
<dbReference type="GO" id="GO:0005634">
    <property type="term" value="C:nucleus"/>
    <property type="evidence" value="ECO:0007669"/>
    <property type="project" value="InterPro"/>
</dbReference>
<dbReference type="PANTHER" id="PTHR32344:SF1">
    <property type="entry name" value="U1-TYPE DOMAIN-CONTAINING PROTEIN"/>
    <property type="match status" value="1"/>
</dbReference>
<dbReference type="AlphaFoldDB" id="A0A397THT6"/>
<name>A0A397THT6_9GLOM</name>
<organism evidence="1 2">
    <name type="scientific">Glomus cerebriforme</name>
    <dbReference type="NCBI Taxonomy" id="658196"/>
    <lineage>
        <taxon>Eukaryota</taxon>
        <taxon>Fungi</taxon>
        <taxon>Fungi incertae sedis</taxon>
        <taxon>Mucoromycota</taxon>
        <taxon>Glomeromycotina</taxon>
        <taxon>Glomeromycetes</taxon>
        <taxon>Glomerales</taxon>
        <taxon>Glomeraceae</taxon>
        <taxon>Glomus</taxon>
    </lineage>
</organism>
<dbReference type="PANTHER" id="PTHR32344">
    <property type="entry name" value="U1-TYPE DOMAIN-CONTAINING PROTEIN"/>
    <property type="match status" value="1"/>
</dbReference>
<protein>
    <recommendedName>
        <fullName evidence="3">DUF659 domain-containing protein</fullName>
    </recommendedName>
</protein>
<dbReference type="InterPro" id="IPR033375">
    <property type="entry name" value="Cggbp1"/>
</dbReference>
<dbReference type="GO" id="GO:0006357">
    <property type="term" value="P:regulation of transcription by RNA polymerase II"/>
    <property type="evidence" value="ECO:0007669"/>
    <property type="project" value="InterPro"/>
</dbReference>
<accession>A0A397THT6</accession>
<reference evidence="1 2" key="1">
    <citation type="submission" date="2018-06" db="EMBL/GenBank/DDBJ databases">
        <title>Comparative genomics reveals the genomic features of Rhizophagus irregularis, R. cerebriforme, R. diaphanum and Gigaspora rosea, and their symbiotic lifestyle signature.</title>
        <authorList>
            <person name="Morin E."/>
            <person name="San Clemente H."/>
            <person name="Chen E.C.H."/>
            <person name="De La Providencia I."/>
            <person name="Hainaut M."/>
            <person name="Kuo A."/>
            <person name="Kohler A."/>
            <person name="Murat C."/>
            <person name="Tang N."/>
            <person name="Roy S."/>
            <person name="Loubradou J."/>
            <person name="Henrissat B."/>
            <person name="Grigoriev I.V."/>
            <person name="Corradi N."/>
            <person name="Roux C."/>
            <person name="Martin F.M."/>
        </authorList>
    </citation>
    <scope>NUCLEOTIDE SEQUENCE [LARGE SCALE GENOMIC DNA]</scope>
    <source>
        <strain evidence="1 2">DAOM 227022</strain>
    </source>
</reference>
<gene>
    <name evidence="1" type="ORF">C1645_732391</name>
</gene>
<sequence>MCRFYDHSINFQPKNTVTAHIGSKTHIRNKKMKIEQTKTRQPTIQTIINASETKKIIIYNLVDAFVAALEKVDKLQNWLHKYCIEGGFIPKSDTLRRECLPKLFENHVNKLKRNNRVSIIIDETTDSRSRSVINILFSYNGTTKLVHFDYLERVNNCTIGQPIIQTLVQWEIPFNLPQLVASSDSAAYMKKCYRDVLKPLMRN</sequence>
<dbReference type="GO" id="GO:0003690">
    <property type="term" value="F:double-stranded DNA binding"/>
    <property type="evidence" value="ECO:0007669"/>
    <property type="project" value="InterPro"/>
</dbReference>
<dbReference type="Proteomes" id="UP000265703">
    <property type="component" value="Unassembled WGS sequence"/>
</dbReference>
<evidence type="ECO:0008006" key="3">
    <source>
        <dbReference type="Google" id="ProtNLM"/>
    </source>
</evidence>
<keyword evidence="2" id="KW-1185">Reference proteome</keyword>
<dbReference type="OrthoDB" id="2407789at2759"/>
<dbReference type="STRING" id="658196.A0A397THT6"/>
<dbReference type="EMBL" id="QKYT01000028">
    <property type="protein sequence ID" value="RIA97558.1"/>
    <property type="molecule type" value="Genomic_DNA"/>
</dbReference>